<keyword evidence="3" id="KW-0489">Methyltransferase</keyword>
<evidence type="ECO:0000259" key="1">
    <source>
        <dbReference type="Pfam" id="PF13649"/>
    </source>
</evidence>
<dbReference type="InterPro" id="IPR041698">
    <property type="entry name" value="Methyltransf_25"/>
</dbReference>
<reference evidence="3" key="1">
    <citation type="submission" date="2017-12" db="EMBL/GenBank/DDBJ databases">
        <authorList>
            <consortium name="SysMetEx"/>
        </authorList>
    </citation>
    <scope>NUCLEOTIDE SEQUENCE</scope>
    <source>
        <strain evidence="3">Pb_238</strain>
    </source>
</reference>
<name>A0A2I2MFJ0_9BACT</name>
<sequence>MTKKSSPSDYDRYARMVRRDDYWGQVRRVVCGKAVSEEQIGMIVRKVQNLLSLNTRDCLLDLGCGNGALSARFFDRIGDFYGVDESPYLIGIAKSDFRFENKDCYGIGEIEKYLESEEKPERFTKALIYAVIQHLPDEKVISCLHLLKTRFVNIEKIVIGNIQEREKAENVLVSLGITPSTKEIDDPDSMMGRWRTSEQISMMAQISGWNSTFSKMEEGFYASWFRYDALLTPKA</sequence>
<dbReference type="EMBL" id="LT966316">
    <property type="protein sequence ID" value="SOU92452.1"/>
    <property type="molecule type" value="Genomic_DNA"/>
</dbReference>
<evidence type="ECO:0000313" key="3">
    <source>
        <dbReference type="EMBL" id="SOU92477.1"/>
    </source>
</evidence>
<feature type="domain" description="Methyltransferase" evidence="1">
    <location>
        <begin position="60"/>
        <end position="144"/>
    </location>
</feature>
<dbReference type="Gene3D" id="3.40.50.150">
    <property type="entry name" value="Vaccinia Virus protein VP39"/>
    <property type="match status" value="1"/>
</dbReference>
<dbReference type="EMBL" id="LT966316">
    <property type="protein sequence ID" value="SOU92477.1"/>
    <property type="molecule type" value="Genomic_DNA"/>
</dbReference>
<evidence type="ECO:0000313" key="2">
    <source>
        <dbReference type="EMBL" id="SOU92452.1"/>
    </source>
</evidence>
<dbReference type="SUPFAM" id="SSF53335">
    <property type="entry name" value="S-adenosyl-L-methionine-dependent methyltransferases"/>
    <property type="match status" value="1"/>
</dbReference>
<organism evidence="3">
    <name type="scientific">Leptospirillum ferriphilum</name>
    <dbReference type="NCBI Taxonomy" id="178606"/>
    <lineage>
        <taxon>Bacteria</taxon>
        <taxon>Pseudomonadati</taxon>
        <taxon>Nitrospirota</taxon>
        <taxon>Nitrospiria</taxon>
        <taxon>Nitrospirales</taxon>
        <taxon>Nitrospiraceae</taxon>
        <taxon>Leptospirillum</taxon>
    </lineage>
</organism>
<dbReference type="RefSeq" id="WP_161781736.1">
    <property type="nucleotide sequence ID" value="NZ_JPGK01000005.1"/>
</dbReference>
<dbReference type="AlphaFoldDB" id="A0A2I2MFJ0"/>
<accession>A0A2I2MFJ0</accession>
<dbReference type="CDD" id="cd02440">
    <property type="entry name" value="AdoMet_MTases"/>
    <property type="match status" value="1"/>
</dbReference>
<proteinExistence type="predicted"/>
<gene>
    <name evidence="2" type="ORF">LFTS_01079</name>
    <name evidence="3" type="ORF">LFTS_01104</name>
</gene>
<protein>
    <submittedName>
        <fullName evidence="3">Methyltransferase domain-containing protein</fullName>
    </submittedName>
</protein>
<dbReference type="GO" id="GO:0008168">
    <property type="term" value="F:methyltransferase activity"/>
    <property type="evidence" value="ECO:0007669"/>
    <property type="project" value="UniProtKB-KW"/>
</dbReference>
<dbReference type="GO" id="GO:0032259">
    <property type="term" value="P:methylation"/>
    <property type="evidence" value="ECO:0007669"/>
    <property type="project" value="UniProtKB-KW"/>
</dbReference>
<dbReference type="Pfam" id="PF13649">
    <property type="entry name" value="Methyltransf_25"/>
    <property type="match status" value="1"/>
</dbReference>
<dbReference type="InterPro" id="IPR029063">
    <property type="entry name" value="SAM-dependent_MTases_sf"/>
</dbReference>
<keyword evidence="3" id="KW-0808">Transferase</keyword>